<dbReference type="GO" id="GO:0005507">
    <property type="term" value="F:copper ion binding"/>
    <property type="evidence" value="ECO:0007669"/>
    <property type="project" value="InterPro"/>
</dbReference>
<name>A0AAV3YAY7_9GAST</name>
<dbReference type="AlphaFoldDB" id="A0AAV3YAY7"/>
<dbReference type="InterPro" id="IPR000945">
    <property type="entry name" value="DBH-like"/>
</dbReference>
<keyword evidence="1" id="KW-1015">Disulfide bond</keyword>
<dbReference type="EMBL" id="BLXT01000722">
    <property type="protein sequence ID" value="GFN79659.1"/>
    <property type="molecule type" value="Genomic_DNA"/>
</dbReference>
<keyword evidence="6" id="KW-1185">Reference proteome</keyword>
<dbReference type="SUPFAM" id="SSF49742">
    <property type="entry name" value="PHM/PNGase F"/>
    <property type="match status" value="2"/>
</dbReference>
<dbReference type="Gene3D" id="2.60.120.310">
    <property type="entry name" value="Copper type II, ascorbate-dependent monooxygenase, N-terminal domain"/>
    <property type="match status" value="1"/>
</dbReference>
<protein>
    <submittedName>
        <fullName evidence="5">Dopamine beta-hydroxylase</fullName>
    </submittedName>
</protein>
<reference evidence="5 6" key="1">
    <citation type="journal article" date="2021" name="Elife">
        <title>Chloroplast acquisition without the gene transfer in kleptoplastic sea slugs, Plakobranchus ocellatus.</title>
        <authorList>
            <person name="Maeda T."/>
            <person name="Takahashi S."/>
            <person name="Yoshida T."/>
            <person name="Shimamura S."/>
            <person name="Takaki Y."/>
            <person name="Nagai Y."/>
            <person name="Toyoda A."/>
            <person name="Suzuki Y."/>
            <person name="Arimoto A."/>
            <person name="Ishii H."/>
            <person name="Satoh N."/>
            <person name="Nishiyama T."/>
            <person name="Hasebe M."/>
            <person name="Maruyama T."/>
            <person name="Minagawa J."/>
            <person name="Obokata J."/>
            <person name="Shigenobu S."/>
        </authorList>
    </citation>
    <scope>NUCLEOTIDE SEQUENCE [LARGE SCALE GENOMIC DNA]</scope>
</reference>
<dbReference type="PANTHER" id="PTHR10157:SF23">
    <property type="entry name" value="MOXD1 HOMOLOG 1"/>
    <property type="match status" value="1"/>
</dbReference>
<dbReference type="GO" id="GO:0004500">
    <property type="term" value="F:dopamine beta-monooxygenase activity"/>
    <property type="evidence" value="ECO:0007669"/>
    <property type="project" value="InterPro"/>
</dbReference>
<dbReference type="Gene3D" id="2.60.120.230">
    <property type="match status" value="1"/>
</dbReference>
<evidence type="ECO:0000259" key="3">
    <source>
        <dbReference type="Pfam" id="PF01082"/>
    </source>
</evidence>
<feature type="domain" description="Copper type II ascorbate-dependent monooxygenase N-terminal" evidence="3">
    <location>
        <begin position="30"/>
        <end position="144"/>
    </location>
</feature>
<dbReference type="Proteomes" id="UP000735302">
    <property type="component" value="Unassembled WGS sequence"/>
</dbReference>
<dbReference type="Pfam" id="PF01082">
    <property type="entry name" value="Cu2_monooxygen"/>
    <property type="match status" value="1"/>
</dbReference>
<keyword evidence="2" id="KW-0325">Glycoprotein</keyword>
<evidence type="ECO:0000259" key="4">
    <source>
        <dbReference type="Pfam" id="PF03712"/>
    </source>
</evidence>
<dbReference type="InterPro" id="IPR024548">
    <property type="entry name" value="Cu2_monoox_C"/>
</dbReference>
<comment type="caution">
    <text evidence="5">The sequence shown here is derived from an EMBL/GenBank/DDBJ whole genome shotgun (WGS) entry which is preliminary data.</text>
</comment>
<dbReference type="InterPro" id="IPR014784">
    <property type="entry name" value="Cu2_ascorb_mOase-like_C"/>
</dbReference>
<evidence type="ECO:0000256" key="2">
    <source>
        <dbReference type="ARBA" id="ARBA00023180"/>
    </source>
</evidence>
<accession>A0AAV3YAY7</accession>
<organism evidence="5 6">
    <name type="scientific">Plakobranchus ocellatus</name>
    <dbReference type="NCBI Taxonomy" id="259542"/>
    <lineage>
        <taxon>Eukaryota</taxon>
        <taxon>Metazoa</taxon>
        <taxon>Spiralia</taxon>
        <taxon>Lophotrochozoa</taxon>
        <taxon>Mollusca</taxon>
        <taxon>Gastropoda</taxon>
        <taxon>Heterobranchia</taxon>
        <taxon>Euthyneura</taxon>
        <taxon>Panpulmonata</taxon>
        <taxon>Sacoglossa</taxon>
        <taxon>Placobranchoidea</taxon>
        <taxon>Plakobranchidae</taxon>
        <taxon>Plakobranchus</taxon>
    </lineage>
</organism>
<evidence type="ECO:0000313" key="5">
    <source>
        <dbReference type="EMBL" id="GFN79659.1"/>
    </source>
</evidence>
<sequence>MAKNSFVDCSMEEFSCPAIKKEGVRHINMTFLETTIPPTDTNYYCMTFDLPTDQDYHVIANEPIIDNADVLHHILVYACEEENATAIPVPRSCGMEAESHCGSIIGLWTVGSPGFCFGENAGFRFGKSAFKRVKLEIHYNNPMMRSGMTDKSGIRLYFQPATPDLEDMVTLTLGTNLFEIPPGKPRYEVKSVCKGSCTSAMVREPAKIYAALNHMHYMGTAMMIELFRNGQKIADITNEGVYNYDSPKLFTHSPALDLQKGDEIKTTCVYNSMGSDRSVFYGEATSDEMCYGFVFAYPKNAFEFDNCMSFDELDICDLYTGKPVETPRGDCYWGAFTHFDKNYQPPWTEEVKEYCQMDGFCRPECRRTVERLMEDPCMDKAASLIVNWRLADSDMGRSALARMNGCRGAIYHSEDSHGGDDSCGWDECSMYCEEHKGGHGPYSDAPKMAAGSITVIVAALLLQYLSA</sequence>
<dbReference type="Pfam" id="PF03712">
    <property type="entry name" value="Cu2_monoox_C"/>
    <property type="match status" value="1"/>
</dbReference>
<gene>
    <name evidence="5" type="ORF">PoB_000616500</name>
</gene>
<evidence type="ECO:0000313" key="6">
    <source>
        <dbReference type="Proteomes" id="UP000735302"/>
    </source>
</evidence>
<dbReference type="InterPro" id="IPR008977">
    <property type="entry name" value="PHM/PNGase_F_dom_sf"/>
</dbReference>
<dbReference type="InterPro" id="IPR036939">
    <property type="entry name" value="Cu2_ascorb_mOase_N_sf"/>
</dbReference>
<dbReference type="InterPro" id="IPR000323">
    <property type="entry name" value="Cu2_ascorb_mOase_N"/>
</dbReference>
<evidence type="ECO:0000256" key="1">
    <source>
        <dbReference type="ARBA" id="ARBA00023157"/>
    </source>
</evidence>
<feature type="domain" description="Copper type II ascorbate-dependent monooxygenase C-terminal" evidence="4">
    <location>
        <begin position="172"/>
        <end position="309"/>
    </location>
</feature>
<dbReference type="PANTHER" id="PTHR10157">
    <property type="entry name" value="DOPAMINE BETA HYDROXYLASE RELATED"/>
    <property type="match status" value="1"/>
</dbReference>
<proteinExistence type="predicted"/>